<dbReference type="InterPro" id="IPR001846">
    <property type="entry name" value="VWF_type-D"/>
</dbReference>
<dbReference type="Gene3D" id="2.10.25.10">
    <property type="entry name" value="Laminin"/>
    <property type="match status" value="1"/>
</dbReference>
<keyword evidence="5" id="KW-0165">Cleavage on pair of basic residues</keyword>
<evidence type="ECO:0000313" key="16">
    <source>
        <dbReference type="Proteomes" id="UP000694415"/>
    </source>
</evidence>
<dbReference type="InterPro" id="IPR014853">
    <property type="entry name" value="VWF/SSPO/ZAN-like_Cys-rich_dom"/>
</dbReference>
<keyword evidence="8" id="KW-0677">Repeat</keyword>
<evidence type="ECO:0000256" key="8">
    <source>
        <dbReference type="ARBA" id="ARBA00022737"/>
    </source>
</evidence>
<keyword evidence="12" id="KW-0325">Glycoprotein</keyword>
<proteinExistence type="predicted"/>
<evidence type="ECO:0000256" key="5">
    <source>
        <dbReference type="ARBA" id="ARBA00022685"/>
    </source>
</evidence>
<evidence type="ECO:0000256" key="11">
    <source>
        <dbReference type="ARBA" id="ARBA00023157"/>
    </source>
</evidence>
<dbReference type="PROSITE" id="PS51233">
    <property type="entry name" value="VWFD"/>
    <property type="match status" value="1"/>
</dbReference>
<keyword evidence="3" id="KW-0964">Secreted</keyword>
<dbReference type="Pfam" id="PF00094">
    <property type="entry name" value="VWD"/>
    <property type="match status" value="1"/>
</dbReference>
<evidence type="ECO:0000256" key="7">
    <source>
        <dbReference type="ARBA" id="ARBA00022729"/>
    </source>
</evidence>
<organism evidence="15 16">
    <name type="scientific">Mus spicilegus</name>
    <name type="common">Mound-building mouse</name>
    <dbReference type="NCBI Taxonomy" id="10103"/>
    <lineage>
        <taxon>Eukaryota</taxon>
        <taxon>Metazoa</taxon>
        <taxon>Chordata</taxon>
        <taxon>Craniata</taxon>
        <taxon>Vertebrata</taxon>
        <taxon>Euteleostomi</taxon>
        <taxon>Mammalia</taxon>
        <taxon>Eutheria</taxon>
        <taxon>Euarchontoglires</taxon>
        <taxon>Glires</taxon>
        <taxon>Rodentia</taxon>
        <taxon>Myomorpha</taxon>
        <taxon>Muroidea</taxon>
        <taxon>Muridae</taxon>
        <taxon>Murinae</taxon>
        <taxon>Mus</taxon>
        <taxon>Mus</taxon>
    </lineage>
</organism>
<evidence type="ECO:0000256" key="2">
    <source>
        <dbReference type="ARBA" id="ARBA00016619"/>
    </source>
</evidence>
<keyword evidence="7" id="KW-0732">Signal</keyword>
<dbReference type="CDD" id="cd19941">
    <property type="entry name" value="TIL"/>
    <property type="match status" value="1"/>
</dbReference>
<evidence type="ECO:0000259" key="14">
    <source>
        <dbReference type="PROSITE" id="PS51233"/>
    </source>
</evidence>
<keyword evidence="11" id="KW-1015">Disulfide bond</keyword>
<comment type="subcellular location">
    <subcellularLocation>
        <location evidence="1">Secreted</location>
        <location evidence="1">Extracellular space</location>
        <location evidence="1">Extracellular matrix</location>
    </subcellularLocation>
</comment>
<keyword evidence="9" id="KW-0130">Cell adhesion</keyword>
<dbReference type="Pfam" id="PF08742">
    <property type="entry name" value="C8"/>
    <property type="match status" value="1"/>
</dbReference>
<dbReference type="InterPro" id="IPR036084">
    <property type="entry name" value="Ser_inhib-like_sf"/>
</dbReference>
<evidence type="ECO:0000256" key="13">
    <source>
        <dbReference type="ARBA" id="ARBA00025858"/>
    </source>
</evidence>
<evidence type="ECO:0000256" key="1">
    <source>
        <dbReference type="ARBA" id="ARBA00004498"/>
    </source>
</evidence>
<keyword evidence="6" id="KW-0356">Hemostasis</keyword>
<dbReference type="SMART" id="SM00832">
    <property type="entry name" value="C8"/>
    <property type="match status" value="1"/>
</dbReference>
<dbReference type="PANTHER" id="PTHR11339">
    <property type="entry name" value="EXTRACELLULAR MATRIX GLYCOPROTEIN RELATED"/>
    <property type="match status" value="1"/>
</dbReference>
<reference evidence="15" key="1">
    <citation type="submission" date="2025-08" db="UniProtKB">
        <authorList>
            <consortium name="Ensembl"/>
        </authorList>
    </citation>
    <scope>IDENTIFICATION</scope>
</reference>
<sequence length="420" mass="46631">MGHLIWVLGTKTQFFLRVMNPFRYEICLLVLALTWPGALCTEKPRDRPSTARCSLFGDDFINTFDETMYSFAGGCSYLLAGDCQKRSFSILGNFQDGKRMSLSVYLGEFFDIHLFANGTVMQGDQSISMPYASQGLYLEREAGYYKLSSETFGFAARIDGNANFQVLMSDRHFNKTCGLCGDFNIFAEDDFRTQEGTLTSDPYDFANSWALSSEEQQCKRASPPSRNCESSSGDMHQAMWEQCQLLKTASVFARCHPLVDPESFVALCEKTLCTCATGPECACPVLLEYARTCAQEGMVLYGWTDHSACRPACPAGMEYKECVSPCPRTCQSLSINEVCQQQCVDGCSCPEGELLDEDRCVQSSDCPCVHAGKRYPPGTSLSQDCNTCICRNSLWICSNEECPGRLGTFSPFLPFLCGEV</sequence>
<dbReference type="Pfam" id="PF01826">
    <property type="entry name" value="TIL"/>
    <property type="match status" value="1"/>
</dbReference>
<name>A0A8C6N225_MUSSI</name>
<dbReference type="GO" id="GO:0007596">
    <property type="term" value="P:blood coagulation"/>
    <property type="evidence" value="ECO:0007669"/>
    <property type="project" value="UniProtKB-KW"/>
</dbReference>
<reference evidence="15" key="2">
    <citation type="submission" date="2025-09" db="UniProtKB">
        <authorList>
            <consortium name="Ensembl"/>
        </authorList>
    </citation>
    <scope>IDENTIFICATION</scope>
</reference>
<keyword evidence="10" id="KW-0094">Blood coagulation</keyword>
<dbReference type="GO" id="GO:0007155">
    <property type="term" value="P:cell adhesion"/>
    <property type="evidence" value="ECO:0007669"/>
    <property type="project" value="UniProtKB-KW"/>
</dbReference>
<evidence type="ECO:0000256" key="9">
    <source>
        <dbReference type="ARBA" id="ARBA00022889"/>
    </source>
</evidence>
<evidence type="ECO:0000256" key="6">
    <source>
        <dbReference type="ARBA" id="ARBA00022696"/>
    </source>
</evidence>
<accession>A0A8C6N225</accession>
<evidence type="ECO:0000313" key="15">
    <source>
        <dbReference type="Ensembl" id="ENSMSIP00000030195.1"/>
    </source>
</evidence>
<evidence type="ECO:0000256" key="12">
    <source>
        <dbReference type="ARBA" id="ARBA00023180"/>
    </source>
</evidence>
<keyword evidence="16" id="KW-1185">Reference proteome</keyword>
<dbReference type="SMART" id="SM00216">
    <property type="entry name" value="VWD"/>
    <property type="match status" value="1"/>
</dbReference>
<evidence type="ECO:0000256" key="4">
    <source>
        <dbReference type="ARBA" id="ARBA00022530"/>
    </source>
</evidence>
<dbReference type="InterPro" id="IPR002919">
    <property type="entry name" value="TIL_dom"/>
</dbReference>
<dbReference type="SUPFAM" id="SSF57567">
    <property type="entry name" value="Serine protease inhibitors"/>
    <property type="match status" value="1"/>
</dbReference>
<comment type="subunit">
    <text evidence="13">Multimeric. Interacts with F8.</text>
</comment>
<protein>
    <recommendedName>
        <fullName evidence="2">von Willebrand factor</fullName>
    </recommendedName>
</protein>
<evidence type="ECO:0000256" key="3">
    <source>
        <dbReference type="ARBA" id="ARBA00022525"/>
    </source>
</evidence>
<dbReference type="Proteomes" id="UP000694415">
    <property type="component" value="Unplaced"/>
</dbReference>
<keyword evidence="4" id="KW-0272">Extracellular matrix</keyword>
<dbReference type="PANTHER" id="PTHR11339:SF402">
    <property type="entry name" value="VWFD DOMAIN-CONTAINING PROTEIN"/>
    <property type="match status" value="1"/>
</dbReference>
<dbReference type="Ensembl" id="ENSMSIT00000038028.1">
    <property type="protein sequence ID" value="ENSMSIP00000030195.1"/>
    <property type="gene ID" value="ENSMSIG00000025225.1"/>
</dbReference>
<dbReference type="FunFam" id="2.10.25.10:FF:000444">
    <property type="entry name" value="von Willebrand factor"/>
    <property type="match status" value="1"/>
</dbReference>
<evidence type="ECO:0000256" key="10">
    <source>
        <dbReference type="ARBA" id="ARBA00023084"/>
    </source>
</evidence>
<dbReference type="InterPro" id="IPR050780">
    <property type="entry name" value="Mucin_vWF_Thrombospondin_sf"/>
</dbReference>
<feature type="domain" description="VWFD" evidence="14">
    <location>
        <begin position="51"/>
        <end position="219"/>
    </location>
</feature>
<dbReference type="AlphaFoldDB" id="A0A8C6N225"/>
<dbReference type="GeneTree" id="ENSGT00940000155810"/>